<keyword evidence="2" id="KW-0732">Signal</keyword>
<protein>
    <submittedName>
        <fullName evidence="3">Uncharacterized protein</fullName>
    </submittedName>
</protein>
<gene>
    <name evidence="3" type="ORF">CARUB_v10022053mg</name>
</gene>
<feature type="signal peptide" evidence="2">
    <location>
        <begin position="1"/>
        <end position="18"/>
    </location>
</feature>
<reference evidence="4" key="1">
    <citation type="journal article" date="2013" name="Nat. Genet.">
        <title>The Capsella rubella genome and the genomic consequences of rapid mating system evolution.</title>
        <authorList>
            <person name="Slotte T."/>
            <person name="Hazzouri K.M."/>
            <person name="Agren J.A."/>
            <person name="Koenig D."/>
            <person name="Maumus F."/>
            <person name="Guo Y.L."/>
            <person name="Steige K."/>
            <person name="Platts A.E."/>
            <person name="Escobar J.S."/>
            <person name="Newman L.K."/>
            <person name="Wang W."/>
            <person name="Mandakova T."/>
            <person name="Vello E."/>
            <person name="Smith L.M."/>
            <person name="Henz S.R."/>
            <person name="Steffen J."/>
            <person name="Takuno S."/>
            <person name="Brandvain Y."/>
            <person name="Coop G."/>
            <person name="Andolfatto P."/>
            <person name="Hu T.T."/>
            <person name="Blanchette M."/>
            <person name="Clark R.M."/>
            <person name="Quesneville H."/>
            <person name="Nordborg M."/>
            <person name="Gaut B.S."/>
            <person name="Lysak M.A."/>
            <person name="Jenkins J."/>
            <person name="Grimwood J."/>
            <person name="Chapman J."/>
            <person name="Prochnik S."/>
            <person name="Shu S."/>
            <person name="Rokhsar D."/>
            <person name="Schmutz J."/>
            <person name="Weigel D."/>
            <person name="Wright S.I."/>
        </authorList>
    </citation>
    <scope>NUCLEOTIDE SEQUENCE [LARGE SCALE GENOMIC DNA]</scope>
    <source>
        <strain evidence="4">cv. Monte Gargano</strain>
    </source>
</reference>
<feature type="region of interest" description="Disordered" evidence="1">
    <location>
        <begin position="55"/>
        <end position="76"/>
    </location>
</feature>
<organism evidence="3 4">
    <name type="scientific">Capsella rubella</name>
    <dbReference type="NCBI Taxonomy" id="81985"/>
    <lineage>
        <taxon>Eukaryota</taxon>
        <taxon>Viridiplantae</taxon>
        <taxon>Streptophyta</taxon>
        <taxon>Embryophyta</taxon>
        <taxon>Tracheophyta</taxon>
        <taxon>Spermatophyta</taxon>
        <taxon>Magnoliopsida</taxon>
        <taxon>eudicotyledons</taxon>
        <taxon>Gunneridae</taxon>
        <taxon>Pentapetalae</taxon>
        <taxon>rosids</taxon>
        <taxon>malvids</taxon>
        <taxon>Brassicales</taxon>
        <taxon>Brassicaceae</taxon>
        <taxon>Camelineae</taxon>
        <taxon>Capsella</taxon>
    </lineage>
</organism>
<feature type="chain" id="PRO_5004342936" evidence="2">
    <location>
        <begin position="19"/>
        <end position="92"/>
    </location>
</feature>
<evidence type="ECO:0000313" key="4">
    <source>
        <dbReference type="Proteomes" id="UP000029121"/>
    </source>
</evidence>
<evidence type="ECO:0000313" key="3">
    <source>
        <dbReference type="EMBL" id="EOA34510.1"/>
    </source>
</evidence>
<evidence type="ECO:0000256" key="1">
    <source>
        <dbReference type="SAM" id="MobiDB-lite"/>
    </source>
</evidence>
<dbReference type="Proteomes" id="UP000029121">
    <property type="component" value="Unassembled WGS sequence"/>
</dbReference>
<name>R0I8W3_9BRAS</name>
<keyword evidence="4" id="KW-1185">Reference proteome</keyword>
<evidence type="ECO:0000256" key="2">
    <source>
        <dbReference type="SAM" id="SignalP"/>
    </source>
</evidence>
<dbReference type="EMBL" id="KB870806">
    <property type="protein sequence ID" value="EOA34510.1"/>
    <property type="molecule type" value="Genomic_DNA"/>
</dbReference>
<proteinExistence type="predicted"/>
<accession>R0I8W3</accession>
<sequence>MQVLITTLILFLMTYSMAAIREEPSLIGVERKIPSGPDPIHNPPPKHHQVIGVERKIPSGPDPIHNPPPKHPHVFGVERKVPSAFTTISSFD</sequence>
<dbReference type="AlphaFoldDB" id="R0I8W3"/>